<dbReference type="CDD" id="cd00084">
    <property type="entry name" value="HMG-box_SF"/>
    <property type="match status" value="1"/>
</dbReference>
<comment type="caution">
    <text evidence="5">The sequence shown here is derived from an EMBL/GenBank/DDBJ whole genome shotgun (WGS) entry which is preliminary data.</text>
</comment>
<dbReference type="PROSITE" id="PS50118">
    <property type="entry name" value="HMG_BOX_2"/>
    <property type="match status" value="1"/>
</dbReference>
<dbReference type="PANTHER" id="PTHR48112:SF22">
    <property type="entry name" value="MITOCHONDRIAL TRANSCRIPTION FACTOR A, ISOFORM B"/>
    <property type="match status" value="1"/>
</dbReference>
<evidence type="ECO:0000256" key="3">
    <source>
        <dbReference type="SAM" id="MobiDB-lite"/>
    </source>
</evidence>
<feature type="domain" description="HMG box" evidence="4">
    <location>
        <begin position="243"/>
        <end position="310"/>
    </location>
</feature>
<dbReference type="OrthoDB" id="1919336at2759"/>
<dbReference type="SUPFAM" id="SSF47095">
    <property type="entry name" value="HMG-box"/>
    <property type="match status" value="2"/>
</dbReference>
<dbReference type="PANTHER" id="PTHR48112">
    <property type="entry name" value="HIGH MOBILITY GROUP PROTEIN DSP1"/>
    <property type="match status" value="1"/>
</dbReference>
<dbReference type="AlphaFoldDB" id="A0A9P4MZ34"/>
<dbReference type="GO" id="GO:0003677">
    <property type="term" value="F:DNA binding"/>
    <property type="evidence" value="ECO:0007669"/>
    <property type="project" value="UniProtKB-UniRule"/>
</dbReference>
<dbReference type="Gene3D" id="1.10.30.10">
    <property type="entry name" value="High mobility group box domain"/>
    <property type="match status" value="2"/>
</dbReference>
<dbReference type="InterPro" id="IPR009071">
    <property type="entry name" value="HMG_box_dom"/>
</dbReference>
<keyword evidence="2" id="KW-0539">Nucleus</keyword>
<dbReference type="EMBL" id="ML993867">
    <property type="protein sequence ID" value="KAF2204878.1"/>
    <property type="molecule type" value="Genomic_DNA"/>
</dbReference>
<gene>
    <name evidence="5" type="ORF">GQ43DRAFT_387082</name>
</gene>
<evidence type="ECO:0000313" key="6">
    <source>
        <dbReference type="Proteomes" id="UP000799536"/>
    </source>
</evidence>
<protein>
    <recommendedName>
        <fullName evidence="4">HMG box domain-containing protein</fullName>
    </recommendedName>
</protein>
<dbReference type="Pfam" id="PF09011">
    <property type="entry name" value="HMG_box_2"/>
    <property type="match status" value="1"/>
</dbReference>
<feature type="compositionally biased region" description="Low complexity" evidence="3">
    <location>
        <begin position="65"/>
        <end position="75"/>
    </location>
</feature>
<keyword evidence="1 2" id="KW-0238">DNA-binding</keyword>
<dbReference type="InterPro" id="IPR036910">
    <property type="entry name" value="HMG_box_dom_sf"/>
</dbReference>
<reference evidence="5" key="1">
    <citation type="journal article" date="2020" name="Stud. Mycol.">
        <title>101 Dothideomycetes genomes: a test case for predicting lifestyles and emergence of pathogens.</title>
        <authorList>
            <person name="Haridas S."/>
            <person name="Albert R."/>
            <person name="Binder M."/>
            <person name="Bloem J."/>
            <person name="Labutti K."/>
            <person name="Salamov A."/>
            <person name="Andreopoulos B."/>
            <person name="Baker S."/>
            <person name="Barry K."/>
            <person name="Bills G."/>
            <person name="Bluhm B."/>
            <person name="Cannon C."/>
            <person name="Castanera R."/>
            <person name="Culley D."/>
            <person name="Daum C."/>
            <person name="Ezra D."/>
            <person name="Gonzalez J."/>
            <person name="Henrissat B."/>
            <person name="Kuo A."/>
            <person name="Liang C."/>
            <person name="Lipzen A."/>
            <person name="Lutzoni F."/>
            <person name="Magnuson J."/>
            <person name="Mondo S."/>
            <person name="Nolan M."/>
            <person name="Ohm R."/>
            <person name="Pangilinan J."/>
            <person name="Park H.-J."/>
            <person name="Ramirez L."/>
            <person name="Alfaro M."/>
            <person name="Sun H."/>
            <person name="Tritt A."/>
            <person name="Yoshinaga Y."/>
            <person name="Zwiers L.-H."/>
            <person name="Turgeon B."/>
            <person name="Goodwin S."/>
            <person name="Spatafora J."/>
            <person name="Crous P."/>
            <person name="Grigoriev I."/>
        </authorList>
    </citation>
    <scope>NUCLEOTIDE SEQUENCE</scope>
    <source>
        <strain evidence="5">ATCC 74209</strain>
    </source>
</reference>
<accession>A0A9P4MZ34</accession>
<evidence type="ECO:0000256" key="1">
    <source>
        <dbReference type="ARBA" id="ARBA00023125"/>
    </source>
</evidence>
<feature type="region of interest" description="Disordered" evidence="3">
    <location>
        <begin position="65"/>
        <end position="99"/>
    </location>
</feature>
<name>A0A9P4MZ34_9PLEO</name>
<evidence type="ECO:0000313" key="5">
    <source>
        <dbReference type="EMBL" id="KAF2204878.1"/>
    </source>
</evidence>
<dbReference type="Proteomes" id="UP000799536">
    <property type="component" value="Unassembled WGS sequence"/>
</dbReference>
<keyword evidence="6" id="KW-1185">Reference proteome</keyword>
<evidence type="ECO:0000256" key="2">
    <source>
        <dbReference type="PROSITE-ProRule" id="PRU00267"/>
    </source>
</evidence>
<feature type="DNA-binding region" description="HMG box" evidence="2">
    <location>
        <begin position="243"/>
        <end position="310"/>
    </location>
</feature>
<sequence>MLARGVICRLAADVPKTSTHNLPQLARLFQRVAVAHNATPITYKSAPSSVYKLALVETRRLYATSGTTKKPATKTAAKKAPTKKAGTRGRKTTAKKAAPKKKKVKKVLTEEQLVKKKQAEERKKIAELREKALREPRPGPTTAWTVFITELGQESTVFSSVSKEASERYKNLSAAEREHYNHLANKNKAAAAARYQRWVLSHTPEKIRIANLARAQLKRKLKGTYKTRLNPPHTSKIQDDRQVKRPMTPWALFMTERLRSGDFKDISQKEAFGLISNEWKALSAAEKKKYENESAENKESYFREYRQTYNKDATAA</sequence>
<evidence type="ECO:0000259" key="4">
    <source>
        <dbReference type="PROSITE" id="PS50118"/>
    </source>
</evidence>
<organism evidence="5 6">
    <name type="scientific">Delitschia confertaspora ATCC 74209</name>
    <dbReference type="NCBI Taxonomy" id="1513339"/>
    <lineage>
        <taxon>Eukaryota</taxon>
        <taxon>Fungi</taxon>
        <taxon>Dikarya</taxon>
        <taxon>Ascomycota</taxon>
        <taxon>Pezizomycotina</taxon>
        <taxon>Dothideomycetes</taxon>
        <taxon>Pleosporomycetidae</taxon>
        <taxon>Pleosporales</taxon>
        <taxon>Delitschiaceae</taxon>
        <taxon>Delitschia</taxon>
    </lineage>
</organism>
<proteinExistence type="predicted"/>
<dbReference type="InterPro" id="IPR050342">
    <property type="entry name" value="HMGB"/>
</dbReference>
<feature type="compositionally biased region" description="Basic residues" evidence="3">
    <location>
        <begin position="76"/>
        <end position="99"/>
    </location>
</feature>
<dbReference type="GO" id="GO:0005634">
    <property type="term" value="C:nucleus"/>
    <property type="evidence" value="ECO:0007669"/>
    <property type="project" value="UniProtKB-UniRule"/>
</dbReference>
<dbReference type="SMART" id="SM00398">
    <property type="entry name" value="HMG"/>
    <property type="match status" value="2"/>
</dbReference>